<reference evidence="10 11" key="1">
    <citation type="submission" date="2024-07" db="EMBL/GenBank/DDBJ databases">
        <title>The genome sequence of type strain Sediminicola arcticus GDMCC 1.2805.</title>
        <authorList>
            <person name="Liu Y."/>
        </authorList>
    </citation>
    <scope>NUCLEOTIDE SEQUENCE [LARGE SCALE GENOMIC DNA]</scope>
    <source>
        <strain evidence="10 11">GDMCC 1.2805</strain>
    </source>
</reference>
<keyword evidence="6 9" id="KW-0732">Signal</keyword>
<gene>
    <name evidence="10" type="ORF">ABXZ36_05070</name>
</gene>
<accession>A0ABV2SUS7</accession>
<evidence type="ECO:0000313" key="11">
    <source>
        <dbReference type="Proteomes" id="UP001549799"/>
    </source>
</evidence>
<dbReference type="InterPro" id="IPR005362">
    <property type="entry name" value="UPF0164"/>
</dbReference>
<protein>
    <submittedName>
        <fullName evidence="10">Outer membrane protein transport protein</fullName>
    </submittedName>
</protein>
<evidence type="ECO:0000256" key="8">
    <source>
        <dbReference type="ARBA" id="ARBA00023237"/>
    </source>
</evidence>
<evidence type="ECO:0000256" key="9">
    <source>
        <dbReference type="SAM" id="SignalP"/>
    </source>
</evidence>
<comment type="similarity">
    <text evidence="2">Belongs to the UPF0164 family.</text>
</comment>
<keyword evidence="11" id="KW-1185">Reference proteome</keyword>
<evidence type="ECO:0000313" key="10">
    <source>
        <dbReference type="EMBL" id="MET6990014.1"/>
    </source>
</evidence>
<dbReference type="Pfam" id="PF03687">
    <property type="entry name" value="UPF0164"/>
    <property type="match status" value="1"/>
</dbReference>
<keyword evidence="4" id="KW-1134">Transmembrane beta strand</keyword>
<evidence type="ECO:0000256" key="2">
    <source>
        <dbReference type="ARBA" id="ARBA00005846"/>
    </source>
</evidence>
<evidence type="ECO:0000256" key="1">
    <source>
        <dbReference type="ARBA" id="ARBA00004571"/>
    </source>
</evidence>
<dbReference type="RefSeq" id="WP_354614404.1">
    <property type="nucleotide sequence ID" value="NZ_JBEXAE010000002.1"/>
</dbReference>
<dbReference type="PANTHER" id="PTHR35093:SF8">
    <property type="entry name" value="OUTER MEMBRANE PROTEIN NMB0088-RELATED"/>
    <property type="match status" value="1"/>
</dbReference>
<comment type="similarity">
    <text evidence="3">Belongs to the OmpP1/FadL family.</text>
</comment>
<sequence>MKRKFTLLLFFACLVANAQNITDVLRYSTENIQGTGRFQGLSGAFGALGGDLSALNINPAGSAVFNNSQFSISASNYYRDNRASYFNDTSTSDLNSLDINQLGVVFVFNNTDSEADWKKVSLALNYDVVQNYDDDIFISGSSNQGIDTYFLNFAKGVPFGPLLLQNGEFIEEAYLDIGSSLGFVDQQAFLGYYGGIIDPVDENDNNNTAYISNAQYSTVNQQYFKRTSGFNSKFTVNLATQYQENLYLGASLNFHNVSFNQLTTLRESGYDNNSEIQLTTFDNLLRTDGAGFSLSLGGIAKLNENIRIGGSYQSPTWYRLTDDTAQRISSDLADDDIGFINFNIVNLFERYTIKTPAKLTGSLAVIFGKDGLLSFDYGYQDMSQAELRPTNDPAFQSENAFISNELGRVSSFRVGGEYRIDRVSLRGGYRYEQSPYKNGFTIGDLNGYSAGLGYNFGISRLDLAFNKTEQDLNQQLYSTGFDTPATINNRNTNMTLGYTLNF</sequence>
<evidence type="ECO:0000256" key="7">
    <source>
        <dbReference type="ARBA" id="ARBA00023136"/>
    </source>
</evidence>
<dbReference type="InterPro" id="IPR005017">
    <property type="entry name" value="OMPP1/FadL/TodX"/>
</dbReference>
<dbReference type="Pfam" id="PF03349">
    <property type="entry name" value="Toluene_X"/>
    <property type="match status" value="1"/>
</dbReference>
<dbReference type="SUPFAM" id="SSF56935">
    <property type="entry name" value="Porins"/>
    <property type="match status" value="1"/>
</dbReference>
<feature type="signal peptide" evidence="9">
    <location>
        <begin position="1"/>
        <end position="18"/>
    </location>
</feature>
<keyword evidence="8" id="KW-0998">Cell outer membrane</keyword>
<evidence type="ECO:0000256" key="6">
    <source>
        <dbReference type="ARBA" id="ARBA00022729"/>
    </source>
</evidence>
<comment type="subcellular location">
    <subcellularLocation>
        <location evidence="1">Cell outer membrane</location>
        <topology evidence="1">Multi-pass membrane protein</topology>
    </subcellularLocation>
</comment>
<keyword evidence="5" id="KW-0812">Transmembrane</keyword>
<dbReference type="Proteomes" id="UP001549799">
    <property type="component" value="Unassembled WGS sequence"/>
</dbReference>
<organism evidence="10 11">
    <name type="scientific">Sediminicola arcticus</name>
    <dbReference type="NCBI Taxonomy" id="1574308"/>
    <lineage>
        <taxon>Bacteria</taxon>
        <taxon>Pseudomonadati</taxon>
        <taxon>Bacteroidota</taxon>
        <taxon>Flavobacteriia</taxon>
        <taxon>Flavobacteriales</taxon>
        <taxon>Flavobacteriaceae</taxon>
        <taxon>Sediminicola</taxon>
    </lineage>
</organism>
<evidence type="ECO:0000256" key="4">
    <source>
        <dbReference type="ARBA" id="ARBA00022452"/>
    </source>
</evidence>
<dbReference type="EMBL" id="JBEXAE010000002">
    <property type="protein sequence ID" value="MET6990014.1"/>
    <property type="molecule type" value="Genomic_DNA"/>
</dbReference>
<name>A0ABV2SUS7_9FLAO</name>
<evidence type="ECO:0000256" key="3">
    <source>
        <dbReference type="ARBA" id="ARBA00008163"/>
    </source>
</evidence>
<keyword evidence="7" id="KW-0472">Membrane</keyword>
<proteinExistence type="inferred from homology"/>
<dbReference type="PANTHER" id="PTHR35093">
    <property type="entry name" value="OUTER MEMBRANE PROTEIN NMB0088-RELATED"/>
    <property type="match status" value="1"/>
</dbReference>
<feature type="chain" id="PRO_5045689486" evidence="9">
    <location>
        <begin position="19"/>
        <end position="502"/>
    </location>
</feature>
<evidence type="ECO:0000256" key="5">
    <source>
        <dbReference type="ARBA" id="ARBA00022692"/>
    </source>
</evidence>
<comment type="caution">
    <text evidence="10">The sequence shown here is derived from an EMBL/GenBank/DDBJ whole genome shotgun (WGS) entry which is preliminary data.</text>
</comment>
<dbReference type="Gene3D" id="2.40.160.60">
    <property type="entry name" value="Outer membrane protein transport protein (OMPP1/FadL/TodX)"/>
    <property type="match status" value="1"/>
</dbReference>